<dbReference type="SUPFAM" id="SSF54593">
    <property type="entry name" value="Glyoxalase/Bleomycin resistance protein/Dihydroxybiphenyl dioxygenase"/>
    <property type="match status" value="1"/>
</dbReference>
<gene>
    <name evidence="1" type="ORF">GCM10009767_14440</name>
</gene>
<protein>
    <submittedName>
        <fullName evidence="1">Uncharacterized protein</fullName>
    </submittedName>
</protein>
<name>A0ABN2KHC4_9MICC</name>
<dbReference type="Proteomes" id="UP001501204">
    <property type="component" value="Unassembled WGS sequence"/>
</dbReference>
<accession>A0ABN2KHC4</accession>
<organism evidence="1 2">
    <name type="scientific">Kocuria aegyptia</name>
    <dbReference type="NCBI Taxonomy" id="330943"/>
    <lineage>
        <taxon>Bacteria</taxon>
        <taxon>Bacillati</taxon>
        <taxon>Actinomycetota</taxon>
        <taxon>Actinomycetes</taxon>
        <taxon>Micrococcales</taxon>
        <taxon>Micrococcaceae</taxon>
        <taxon>Kocuria</taxon>
    </lineage>
</organism>
<dbReference type="Gene3D" id="3.10.180.10">
    <property type="entry name" value="2,3-Dihydroxybiphenyl 1,2-Dioxygenase, domain 1"/>
    <property type="match status" value="1"/>
</dbReference>
<dbReference type="RefSeq" id="WP_344121092.1">
    <property type="nucleotide sequence ID" value="NZ_BAAAOA010000015.1"/>
</dbReference>
<keyword evidence="2" id="KW-1185">Reference proteome</keyword>
<comment type="caution">
    <text evidence="1">The sequence shown here is derived from an EMBL/GenBank/DDBJ whole genome shotgun (WGS) entry which is preliminary data.</text>
</comment>
<evidence type="ECO:0000313" key="1">
    <source>
        <dbReference type="EMBL" id="GAA1756177.1"/>
    </source>
</evidence>
<dbReference type="InterPro" id="IPR029068">
    <property type="entry name" value="Glyas_Bleomycin-R_OHBP_Dase"/>
</dbReference>
<evidence type="ECO:0000313" key="2">
    <source>
        <dbReference type="Proteomes" id="UP001501204"/>
    </source>
</evidence>
<dbReference type="EMBL" id="BAAAOA010000015">
    <property type="protein sequence ID" value="GAA1756177.1"/>
    <property type="molecule type" value="Genomic_DNA"/>
</dbReference>
<sequence>MTGHELFPLIDCADLLDARALSERVSHAVRVCRFPEEEEPVGLVLGVGDGRLRPGVGASAALHGNAPLPEGAPLPATGHAVGPCVGVEDLPAVVEAASRPGSAVPVRARAMPWRETVACARDPEGAMLLVARSGRACEGPAS</sequence>
<proteinExistence type="predicted"/>
<reference evidence="1 2" key="1">
    <citation type="journal article" date="2019" name="Int. J. Syst. Evol. Microbiol.">
        <title>The Global Catalogue of Microorganisms (GCM) 10K type strain sequencing project: providing services to taxonomists for standard genome sequencing and annotation.</title>
        <authorList>
            <consortium name="The Broad Institute Genomics Platform"/>
            <consortium name="The Broad Institute Genome Sequencing Center for Infectious Disease"/>
            <person name="Wu L."/>
            <person name="Ma J."/>
        </authorList>
    </citation>
    <scope>NUCLEOTIDE SEQUENCE [LARGE SCALE GENOMIC DNA]</scope>
    <source>
        <strain evidence="1 2">JCM 14735</strain>
    </source>
</reference>